<reference evidence="1 2" key="1">
    <citation type="journal article" date="2023" name="Hortic Res">
        <title>Pangenome of water caltrop reveals structural variations and asymmetric subgenome divergence after allopolyploidization.</title>
        <authorList>
            <person name="Zhang X."/>
            <person name="Chen Y."/>
            <person name="Wang L."/>
            <person name="Yuan Y."/>
            <person name="Fang M."/>
            <person name="Shi L."/>
            <person name="Lu R."/>
            <person name="Comes H.P."/>
            <person name="Ma Y."/>
            <person name="Chen Y."/>
            <person name="Huang G."/>
            <person name="Zhou Y."/>
            <person name="Zheng Z."/>
            <person name="Qiu Y."/>
        </authorList>
    </citation>
    <scope>NUCLEOTIDE SEQUENCE [LARGE SCALE GENOMIC DNA]</scope>
    <source>
        <tissue evidence="1">Roots</tissue>
    </source>
</reference>
<gene>
    <name evidence="1" type="ORF">SAY87_028608</name>
</gene>
<evidence type="ECO:0000313" key="1">
    <source>
        <dbReference type="EMBL" id="KAK4773589.1"/>
    </source>
</evidence>
<dbReference type="EMBL" id="JAXIOK010000004">
    <property type="protein sequence ID" value="KAK4773589.1"/>
    <property type="molecule type" value="Genomic_DNA"/>
</dbReference>
<name>A0AAN7KWI9_9MYRT</name>
<organism evidence="1 2">
    <name type="scientific">Trapa incisa</name>
    <dbReference type="NCBI Taxonomy" id="236973"/>
    <lineage>
        <taxon>Eukaryota</taxon>
        <taxon>Viridiplantae</taxon>
        <taxon>Streptophyta</taxon>
        <taxon>Embryophyta</taxon>
        <taxon>Tracheophyta</taxon>
        <taxon>Spermatophyta</taxon>
        <taxon>Magnoliopsida</taxon>
        <taxon>eudicotyledons</taxon>
        <taxon>Gunneridae</taxon>
        <taxon>Pentapetalae</taxon>
        <taxon>rosids</taxon>
        <taxon>malvids</taxon>
        <taxon>Myrtales</taxon>
        <taxon>Lythraceae</taxon>
        <taxon>Trapa</taxon>
    </lineage>
</organism>
<dbReference type="Proteomes" id="UP001345219">
    <property type="component" value="Chromosome 22"/>
</dbReference>
<evidence type="ECO:0000313" key="2">
    <source>
        <dbReference type="Proteomes" id="UP001345219"/>
    </source>
</evidence>
<protein>
    <submittedName>
        <fullName evidence="1">Uncharacterized protein</fullName>
    </submittedName>
</protein>
<dbReference type="AlphaFoldDB" id="A0AAN7KWI9"/>
<keyword evidence="2" id="KW-1185">Reference proteome</keyword>
<accession>A0AAN7KWI9</accession>
<sequence length="112" mass="12823">MIYIFNLFSFSGEFISGYLLSSHSSFFSSRGMCFSHINSMAFLCEGLAWVSGFCQIHGQFQILSESVVCLGFLLSGIYQIQAAYDEYGILVYWVTIEIARKRMGHYCISFRF</sequence>
<comment type="caution">
    <text evidence="1">The sequence shown here is derived from an EMBL/GenBank/DDBJ whole genome shotgun (WGS) entry which is preliminary data.</text>
</comment>
<proteinExistence type="predicted"/>